<accession>A0A6C0DPJ3</accession>
<reference evidence="1" key="1">
    <citation type="journal article" date="2020" name="Nature">
        <title>Giant virus diversity and host interactions through global metagenomics.</title>
        <authorList>
            <person name="Schulz F."/>
            <person name="Roux S."/>
            <person name="Paez-Espino D."/>
            <person name="Jungbluth S."/>
            <person name="Walsh D.A."/>
            <person name="Denef V.J."/>
            <person name="McMahon K.D."/>
            <person name="Konstantinidis K.T."/>
            <person name="Eloe-Fadrosh E.A."/>
            <person name="Kyrpides N.C."/>
            <person name="Woyke T."/>
        </authorList>
    </citation>
    <scope>NUCLEOTIDE SEQUENCE</scope>
    <source>
        <strain evidence="1">GVMAG-M-3300023174-3</strain>
    </source>
</reference>
<dbReference type="AlphaFoldDB" id="A0A6C0DPJ3"/>
<dbReference type="EMBL" id="MN739653">
    <property type="protein sequence ID" value="QHT18242.1"/>
    <property type="molecule type" value="Genomic_DNA"/>
</dbReference>
<evidence type="ECO:0000313" key="1">
    <source>
        <dbReference type="EMBL" id="QHT18242.1"/>
    </source>
</evidence>
<sequence length="297" mass="34370">MSSFLNNLFFIQPKNKPILERLRKYMFYKDVSGQTIPLAQPCDVSLSSVPEHVREIITQNIAQDDSNQLGSIDESEPILENTIREPEPEPETEPIQTCTPTQQDTLFWCIYIANHGYAEYLQITRNYGVKELEIKKQVADHIQKNPTKMKQVNTKITKIMIQEILSELLTSQKETSLLCLYGLVVFYTMNVILVDPTERFMLEFISDTSAESPTFVLYKDTYGKYKINTQPLTLDQISELRTKMTSLENYTKPLKAVSQYKLSELEDLAKKIGIYNETKKYKKNGLYEELAAACMWR</sequence>
<protein>
    <submittedName>
        <fullName evidence="1">Uncharacterized protein</fullName>
    </submittedName>
</protein>
<proteinExistence type="predicted"/>
<organism evidence="1">
    <name type="scientific">viral metagenome</name>
    <dbReference type="NCBI Taxonomy" id="1070528"/>
    <lineage>
        <taxon>unclassified sequences</taxon>
        <taxon>metagenomes</taxon>
        <taxon>organismal metagenomes</taxon>
    </lineage>
</organism>
<name>A0A6C0DPJ3_9ZZZZ</name>